<reference evidence="3 4" key="1">
    <citation type="submission" date="2018-03" db="EMBL/GenBank/DDBJ databases">
        <title>Draft Genome Sequences of the Obligatory Marine Myxobacteria Enhygromyxa salina SWB005.</title>
        <authorList>
            <person name="Poehlein A."/>
            <person name="Moghaddam J.A."/>
            <person name="Harms H."/>
            <person name="Alanjari M."/>
            <person name="Koenig G.M."/>
            <person name="Daniel R."/>
            <person name="Schaeberle T.F."/>
        </authorList>
    </citation>
    <scope>NUCLEOTIDE SEQUENCE [LARGE SCALE GENOMIC DNA]</scope>
    <source>
        <strain evidence="3 4">SWB005</strain>
    </source>
</reference>
<keyword evidence="4" id="KW-1185">Reference proteome</keyword>
<dbReference type="PROSITE" id="PS50801">
    <property type="entry name" value="STAS"/>
    <property type="match status" value="1"/>
</dbReference>
<dbReference type="InterPro" id="IPR051932">
    <property type="entry name" value="Bact_StressResp_Reg"/>
</dbReference>
<protein>
    <submittedName>
        <fullName evidence="3">RsbT co-antagonist protein RsbRA</fullName>
    </submittedName>
</protein>
<evidence type="ECO:0000259" key="2">
    <source>
        <dbReference type="PROSITE" id="PS50801"/>
    </source>
</evidence>
<dbReference type="EMBL" id="PVNK01000047">
    <property type="protein sequence ID" value="PRQ04288.1"/>
    <property type="molecule type" value="Genomic_DNA"/>
</dbReference>
<organism evidence="3 4">
    <name type="scientific">Enhygromyxa salina</name>
    <dbReference type="NCBI Taxonomy" id="215803"/>
    <lineage>
        <taxon>Bacteria</taxon>
        <taxon>Pseudomonadati</taxon>
        <taxon>Myxococcota</taxon>
        <taxon>Polyangia</taxon>
        <taxon>Nannocystales</taxon>
        <taxon>Nannocystaceae</taxon>
        <taxon>Enhygromyxa</taxon>
    </lineage>
</organism>
<evidence type="ECO:0000256" key="1">
    <source>
        <dbReference type="ARBA" id="ARBA00022553"/>
    </source>
</evidence>
<dbReference type="InterPro" id="IPR004096">
    <property type="entry name" value="V4R"/>
</dbReference>
<dbReference type="InterPro" id="IPR024096">
    <property type="entry name" value="NO_sig/Golgi_transp_ligand-bd"/>
</dbReference>
<dbReference type="AlphaFoldDB" id="A0A2S9YGQ2"/>
<proteinExistence type="predicted"/>
<dbReference type="Pfam" id="PF02830">
    <property type="entry name" value="V4R"/>
    <property type="match status" value="1"/>
</dbReference>
<dbReference type="Gene3D" id="3.30.1380.20">
    <property type="entry name" value="Trafficking protein particle complex subunit 3"/>
    <property type="match status" value="1"/>
</dbReference>
<dbReference type="Pfam" id="PF06505">
    <property type="entry name" value="XylR_N"/>
    <property type="match status" value="1"/>
</dbReference>
<gene>
    <name evidence="3" type="primary">rsbRA_3</name>
    <name evidence="3" type="ORF">ENSA5_09370</name>
</gene>
<dbReference type="Pfam" id="PF01740">
    <property type="entry name" value="STAS"/>
    <property type="match status" value="1"/>
</dbReference>
<keyword evidence="1" id="KW-0597">Phosphoprotein</keyword>
<dbReference type="PANTHER" id="PTHR33745:SF3">
    <property type="entry name" value="RSBT CO-ANTAGONIST PROTEIN RSBRC"/>
    <property type="match status" value="1"/>
</dbReference>
<dbReference type="InterPro" id="IPR010523">
    <property type="entry name" value="XylR_N"/>
</dbReference>
<dbReference type="SUPFAM" id="SSF52091">
    <property type="entry name" value="SpoIIaa-like"/>
    <property type="match status" value="1"/>
</dbReference>
<evidence type="ECO:0000313" key="3">
    <source>
        <dbReference type="EMBL" id="PRQ04288.1"/>
    </source>
</evidence>
<dbReference type="OrthoDB" id="224978at2"/>
<dbReference type="PANTHER" id="PTHR33745">
    <property type="entry name" value="RSBT ANTAGONIST PROTEIN RSBS-RELATED"/>
    <property type="match status" value="1"/>
</dbReference>
<dbReference type="SMART" id="SM00989">
    <property type="entry name" value="V4R"/>
    <property type="match status" value="1"/>
</dbReference>
<dbReference type="RefSeq" id="WP_106390369.1">
    <property type="nucleotide sequence ID" value="NZ_PVNK01000047.1"/>
</dbReference>
<sequence>MNLEDINLAEMLAFKPETGQLFLGEDRMLVFRQDSLAVLRRQLHEQVGPQLTRSILARFGYQCGHGDFQTLERSYDWGTEEDRFGAGPAMHNWEGIVHVEPTFLEFDREAGRFQMIGIWRNSYEAENHLREFGESEEPVCHSLTGYASGWCSAFFGRAIVAIETKCMGCGAERCEFEIRLRSEWDERARPWIEALEHTEYSLTRELQAKMELVEEQASAISELSTPIMEIWDSVLVMPIIGTLDERRSSAIVETLLQRIVTSQSRCVVIDVTGVESVDTETADSLIKVVRAAALLGTRCVLTGLSPSMAQTLSRLGASMQEVRTLRDLKAGLKDCLRYLRG</sequence>
<feature type="domain" description="STAS" evidence="2">
    <location>
        <begin position="224"/>
        <end position="339"/>
    </location>
</feature>
<dbReference type="Gene3D" id="3.30.750.24">
    <property type="entry name" value="STAS domain"/>
    <property type="match status" value="1"/>
</dbReference>
<evidence type="ECO:0000313" key="4">
    <source>
        <dbReference type="Proteomes" id="UP000237968"/>
    </source>
</evidence>
<name>A0A2S9YGQ2_9BACT</name>
<dbReference type="CDD" id="cd07041">
    <property type="entry name" value="STAS_RsbR_RsbS_like"/>
    <property type="match status" value="1"/>
</dbReference>
<dbReference type="InterPro" id="IPR036513">
    <property type="entry name" value="STAS_dom_sf"/>
</dbReference>
<dbReference type="SUPFAM" id="SSF111126">
    <property type="entry name" value="Ligand-binding domain in the NO signalling and Golgi transport"/>
    <property type="match status" value="1"/>
</dbReference>
<dbReference type="Proteomes" id="UP000237968">
    <property type="component" value="Unassembled WGS sequence"/>
</dbReference>
<accession>A0A2S9YGQ2</accession>
<comment type="caution">
    <text evidence="3">The sequence shown here is derived from an EMBL/GenBank/DDBJ whole genome shotgun (WGS) entry which is preliminary data.</text>
</comment>
<dbReference type="InterPro" id="IPR002645">
    <property type="entry name" value="STAS_dom"/>
</dbReference>